<evidence type="ECO:0000313" key="2">
    <source>
        <dbReference type="EMBL" id="SVA86008.1"/>
    </source>
</evidence>
<dbReference type="InterPro" id="IPR029063">
    <property type="entry name" value="SAM-dependent_MTases_sf"/>
</dbReference>
<name>A0A381Z9S0_9ZZZZ</name>
<dbReference type="InterPro" id="IPR026913">
    <property type="entry name" value="METTL24"/>
</dbReference>
<gene>
    <name evidence="2" type="ORF">METZ01_LOCUS138862</name>
</gene>
<dbReference type="EMBL" id="UINC01020494">
    <property type="protein sequence ID" value="SVA86008.1"/>
    <property type="molecule type" value="Genomic_DNA"/>
</dbReference>
<protein>
    <recommendedName>
        <fullName evidence="1">Methyltransferase FkbM domain-containing protein</fullName>
    </recommendedName>
</protein>
<dbReference type="NCBIfam" id="TIGR01444">
    <property type="entry name" value="fkbM_fam"/>
    <property type="match status" value="1"/>
</dbReference>
<reference evidence="2" key="1">
    <citation type="submission" date="2018-05" db="EMBL/GenBank/DDBJ databases">
        <authorList>
            <person name="Lanie J.A."/>
            <person name="Ng W.-L."/>
            <person name="Kazmierczak K.M."/>
            <person name="Andrzejewski T.M."/>
            <person name="Davidsen T.M."/>
            <person name="Wayne K.J."/>
            <person name="Tettelin H."/>
            <person name="Glass J.I."/>
            <person name="Rusch D."/>
            <person name="Podicherti R."/>
            <person name="Tsui H.-C.T."/>
            <person name="Winkler M.E."/>
        </authorList>
    </citation>
    <scope>NUCLEOTIDE SEQUENCE</scope>
</reference>
<dbReference type="Pfam" id="PF05050">
    <property type="entry name" value="Methyltransf_21"/>
    <property type="match status" value="1"/>
</dbReference>
<dbReference type="Gene3D" id="3.40.50.150">
    <property type="entry name" value="Vaccinia Virus protein VP39"/>
    <property type="match status" value="1"/>
</dbReference>
<sequence length="246" mass="28077">MAAIKPAVRLSFWKQAKTTPAFQKTKLFAKRLTRRELWLRPEVQHPLRRYGEWAICPELLEQRVIVYSMGVGDNIDFELALIEDWNAEVHAFDPTPPAAWVNDLDLPNGFHFYRWAAAAHDGELMLYPRVKRDGSTSNNMYTLVAEESASQDGIHVPARSIRSIMGTLGHTSIDIIKMDIEGAEYAVLENLLSEKIKPGHLLVEFHHRFPGIGKSMTSDIVKRMRLAGYRILYVSTTGREITFIRT</sequence>
<dbReference type="SUPFAM" id="SSF53335">
    <property type="entry name" value="S-adenosyl-L-methionine-dependent methyltransferases"/>
    <property type="match status" value="1"/>
</dbReference>
<proteinExistence type="predicted"/>
<dbReference type="AlphaFoldDB" id="A0A381Z9S0"/>
<evidence type="ECO:0000259" key="1">
    <source>
        <dbReference type="Pfam" id="PF05050"/>
    </source>
</evidence>
<feature type="domain" description="Methyltransferase FkbM" evidence="1">
    <location>
        <begin position="82"/>
        <end position="231"/>
    </location>
</feature>
<dbReference type="InterPro" id="IPR006342">
    <property type="entry name" value="FkbM_mtfrase"/>
</dbReference>
<dbReference type="PANTHER" id="PTHR32026">
    <property type="entry name" value="METHYLTRANSFERASE-LIKE PROTEIN 24"/>
    <property type="match status" value="1"/>
</dbReference>
<organism evidence="2">
    <name type="scientific">marine metagenome</name>
    <dbReference type="NCBI Taxonomy" id="408172"/>
    <lineage>
        <taxon>unclassified sequences</taxon>
        <taxon>metagenomes</taxon>
        <taxon>ecological metagenomes</taxon>
    </lineage>
</organism>
<dbReference type="PANTHER" id="PTHR32026:SF10">
    <property type="entry name" value="METHYLTRANSFERASE-LIKE PROTEIN 24-RELATED"/>
    <property type="match status" value="1"/>
</dbReference>
<accession>A0A381Z9S0</accession>